<keyword evidence="2" id="KW-0328">Glycosyltransferase</keyword>
<evidence type="ECO:0000313" key="3">
    <source>
        <dbReference type="Proteomes" id="UP000003374"/>
    </source>
</evidence>
<comment type="caution">
    <text evidence="2">The sequence shown here is derived from an EMBL/GenBank/DDBJ whole genome shotgun (WGS) entry which is preliminary data.</text>
</comment>
<dbReference type="eggNOG" id="COG2065">
    <property type="taxonomic scope" value="Bacteria"/>
</dbReference>
<dbReference type="InterPro" id="IPR050137">
    <property type="entry name" value="PyrR_bifunctional"/>
</dbReference>
<dbReference type="NCBIfam" id="NF003545">
    <property type="entry name" value="PRK05205.1-1"/>
    <property type="match status" value="1"/>
</dbReference>
<dbReference type="PANTHER" id="PTHR11608">
    <property type="entry name" value="BIFUNCTIONAL PROTEIN PYRR"/>
    <property type="match status" value="1"/>
</dbReference>
<dbReference type="SUPFAM" id="SSF53271">
    <property type="entry name" value="PRTase-like"/>
    <property type="match status" value="1"/>
</dbReference>
<organism evidence="2 3">
    <name type="scientific">Nitrococcus mobilis Nb-231</name>
    <dbReference type="NCBI Taxonomy" id="314278"/>
    <lineage>
        <taxon>Bacteria</taxon>
        <taxon>Pseudomonadati</taxon>
        <taxon>Pseudomonadota</taxon>
        <taxon>Gammaproteobacteria</taxon>
        <taxon>Chromatiales</taxon>
        <taxon>Ectothiorhodospiraceae</taxon>
        <taxon>Nitrococcus</taxon>
    </lineage>
</organism>
<dbReference type="GO" id="GO:0016757">
    <property type="term" value="F:glycosyltransferase activity"/>
    <property type="evidence" value="ECO:0007669"/>
    <property type="project" value="UniProtKB-KW"/>
</dbReference>
<dbReference type="RefSeq" id="WP_005003407.1">
    <property type="nucleotide sequence ID" value="NZ_CH672427.1"/>
</dbReference>
<sequence>MKSLPEVDHLLTDMSQALRALVAWRDPEQPVALIGIHTGGVWLAERLHRLLGLASPIGALNIHFHRDDFGRIGVHPRVQPSHLPFDVDGCLIILIDDVLYSGRTVRAALNEIFDYGRPAAVRLAVLVDRGGRELPIAADVVGAHLKLNPAEQIKLLGPSPLKLSIERGRT</sequence>
<feature type="domain" description="Phosphoribosyltransferase" evidence="1">
    <location>
        <begin position="14"/>
        <end position="141"/>
    </location>
</feature>
<evidence type="ECO:0000313" key="2">
    <source>
        <dbReference type="EMBL" id="EAR21372.1"/>
    </source>
</evidence>
<dbReference type="InterPro" id="IPR029057">
    <property type="entry name" value="PRTase-like"/>
</dbReference>
<name>A4BSB2_9GAMM</name>
<evidence type="ECO:0000259" key="1">
    <source>
        <dbReference type="Pfam" id="PF00156"/>
    </source>
</evidence>
<dbReference type="Proteomes" id="UP000003374">
    <property type="component" value="Unassembled WGS sequence"/>
</dbReference>
<dbReference type="InterPro" id="IPR000836">
    <property type="entry name" value="PRTase_dom"/>
</dbReference>
<accession>A4BSB2</accession>
<keyword evidence="3" id="KW-1185">Reference proteome</keyword>
<dbReference type="CDD" id="cd06223">
    <property type="entry name" value="PRTases_typeI"/>
    <property type="match status" value="1"/>
</dbReference>
<reference evidence="2 3" key="1">
    <citation type="submission" date="2006-02" db="EMBL/GenBank/DDBJ databases">
        <authorList>
            <person name="Waterbury J."/>
            <person name="Ferriera S."/>
            <person name="Johnson J."/>
            <person name="Kravitz S."/>
            <person name="Halpern A."/>
            <person name="Remington K."/>
            <person name="Beeson K."/>
            <person name="Tran B."/>
            <person name="Rogers Y.-H."/>
            <person name="Friedman R."/>
            <person name="Venter J.C."/>
        </authorList>
    </citation>
    <scope>NUCLEOTIDE SEQUENCE [LARGE SCALE GENOMIC DNA]</scope>
    <source>
        <strain evidence="2 3">Nb-231</strain>
    </source>
</reference>
<dbReference type="AlphaFoldDB" id="A4BSB2"/>
<dbReference type="EMBL" id="AAOF01000009">
    <property type="protein sequence ID" value="EAR21372.1"/>
    <property type="molecule type" value="Genomic_DNA"/>
</dbReference>
<dbReference type="STRING" id="314278.NB231_13296"/>
<dbReference type="PANTHER" id="PTHR11608:SF0">
    <property type="entry name" value="BIFUNCTIONAL PROTEIN PYRR"/>
    <property type="match status" value="1"/>
</dbReference>
<dbReference type="Gene3D" id="3.40.50.2020">
    <property type="match status" value="1"/>
</dbReference>
<dbReference type="HOGENOM" id="CLU_094234_1_1_6"/>
<dbReference type="Pfam" id="PF00156">
    <property type="entry name" value="Pribosyltran"/>
    <property type="match status" value="1"/>
</dbReference>
<protein>
    <submittedName>
        <fullName evidence="2">Uracil phosphoribosyltransferase</fullName>
    </submittedName>
</protein>
<gene>
    <name evidence="2" type="ORF">NB231_13296</name>
</gene>
<dbReference type="OrthoDB" id="9802227at2"/>
<keyword evidence="2" id="KW-0808">Transferase</keyword>
<proteinExistence type="predicted"/>